<evidence type="ECO:0000256" key="2">
    <source>
        <dbReference type="ARBA" id="ARBA00022723"/>
    </source>
</evidence>
<evidence type="ECO:0000256" key="4">
    <source>
        <dbReference type="ARBA" id="ARBA00022833"/>
    </source>
</evidence>
<dbReference type="GO" id="GO:0008237">
    <property type="term" value="F:metallopeptidase activity"/>
    <property type="evidence" value="ECO:0007669"/>
    <property type="project" value="UniProtKB-KW"/>
</dbReference>
<keyword evidence="5" id="KW-0482">Metalloprotease</keyword>
<dbReference type="GO" id="GO:0006508">
    <property type="term" value="P:proteolysis"/>
    <property type="evidence" value="ECO:0007669"/>
    <property type="project" value="UniProtKB-KW"/>
</dbReference>
<organism evidence="7 8">
    <name type="scientific">Salmonella enterica subsp. arizonae</name>
    <dbReference type="NCBI Taxonomy" id="59203"/>
    <lineage>
        <taxon>Bacteria</taxon>
        <taxon>Pseudomonadati</taxon>
        <taxon>Pseudomonadota</taxon>
        <taxon>Gammaproteobacteria</taxon>
        <taxon>Enterobacterales</taxon>
        <taxon>Enterobacteriaceae</taxon>
        <taxon>Salmonella</taxon>
    </lineage>
</organism>
<gene>
    <name evidence="7" type="ORF">NCTC10047_05367</name>
</gene>
<sequence>MNTVNHDSYFRLALSENHHNMLHKHLFPGVGLEAAAILLCSQSSASRYLVKDILLVDYSECRTRTNDFISWPGTYIENAIDAAETNNLSIVLVHSHPGGTLVFSDMDDDSDREVLPALFEANESLDTLHGSAIMTPDGAIRARFYNRRLDIIPVNAVHCAGDNLIQWKMTEFDSLQPHPMAFSAQMGKDLKSFTACIVGVSGTGSIIVE</sequence>
<accession>A0A447RAU2</accession>
<feature type="domain" description="JAB" evidence="6">
    <location>
        <begin position="17"/>
        <end position="118"/>
    </location>
</feature>
<reference evidence="7 8" key="1">
    <citation type="submission" date="2018-12" db="EMBL/GenBank/DDBJ databases">
        <authorList>
            <consortium name="Pathogen Informatics"/>
        </authorList>
    </citation>
    <scope>NUCLEOTIDE SEQUENCE [LARGE SCALE GENOMIC DNA]</scope>
    <source>
        <strain evidence="7 8">NCTC10047</strain>
    </source>
</reference>
<protein>
    <recommendedName>
        <fullName evidence="6">JAB domain-containing protein</fullName>
    </recommendedName>
</protein>
<evidence type="ECO:0000256" key="5">
    <source>
        <dbReference type="ARBA" id="ARBA00023049"/>
    </source>
</evidence>
<dbReference type="AlphaFoldDB" id="A0A447RAU2"/>
<dbReference type="SUPFAM" id="SSF102712">
    <property type="entry name" value="JAB1/MPN domain"/>
    <property type="match status" value="1"/>
</dbReference>
<dbReference type="Proteomes" id="UP000275676">
    <property type="component" value="Chromosome"/>
</dbReference>
<evidence type="ECO:0000313" key="8">
    <source>
        <dbReference type="Proteomes" id="UP000275676"/>
    </source>
</evidence>
<proteinExistence type="predicted"/>
<keyword evidence="2" id="KW-0479">Metal-binding</keyword>
<evidence type="ECO:0000313" key="7">
    <source>
        <dbReference type="EMBL" id="VEA79375.1"/>
    </source>
</evidence>
<evidence type="ECO:0000256" key="1">
    <source>
        <dbReference type="ARBA" id="ARBA00022670"/>
    </source>
</evidence>
<name>A0A447RAU2_SALER</name>
<evidence type="ECO:0000256" key="3">
    <source>
        <dbReference type="ARBA" id="ARBA00022801"/>
    </source>
</evidence>
<dbReference type="EMBL" id="LR134156">
    <property type="protein sequence ID" value="VEA79375.1"/>
    <property type="molecule type" value="Genomic_DNA"/>
</dbReference>
<keyword evidence="3" id="KW-0378">Hydrolase</keyword>
<keyword evidence="4" id="KW-0862">Zinc</keyword>
<dbReference type="Pfam" id="PF14464">
    <property type="entry name" value="Prok-JAB"/>
    <property type="match status" value="1"/>
</dbReference>
<dbReference type="GO" id="GO:0046872">
    <property type="term" value="F:metal ion binding"/>
    <property type="evidence" value="ECO:0007669"/>
    <property type="project" value="UniProtKB-KW"/>
</dbReference>
<dbReference type="InterPro" id="IPR028090">
    <property type="entry name" value="JAB_dom_prok"/>
</dbReference>
<keyword evidence="1" id="KW-0645">Protease</keyword>
<evidence type="ECO:0000259" key="6">
    <source>
        <dbReference type="Pfam" id="PF14464"/>
    </source>
</evidence>